<dbReference type="PANTHER" id="PTHR10160:SF19">
    <property type="entry name" value="PROTON-TRANSLOCATING NAD(P)(+) TRANSHYDROGENASE"/>
    <property type="match status" value="1"/>
</dbReference>
<protein>
    <recommendedName>
        <fullName evidence="2">proton-translocating NAD(P)(+) transhydrogenase</fullName>
        <ecNumber evidence="2">7.1.1.1</ecNumber>
    </recommendedName>
</protein>
<evidence type="ECO:0000256" key="8">
    <source>
        <dbReference type="ARBA" id="ARBA00022967"/>
    </source>
</evidence>
<gene>
    <name evidence="16" type="ORF">EVOR1521_LOCUS16559</name>
</gene>
<evidence type="ECO:0000256" key="9">
    <source>
        <dbReference type="ARBA" id="ARBA00022989"/>
    </source>
</evidence>
<evidence type="ECO:0000313" key="16">
    <source>
        <dbReference type="EMBL" id="CAJ1391295.1"/>
    </source>
</evidence>
<evidence type="ECO:0000256" key="13">
    <source>
        <dbReference type="SAM" id="Phobius"/>
    </source>
</evidence>
<dbReference type="SMART" id="SM01002">
    <property type="entry name" value="AlaDh_PNT_C"/>
    <property type="match status" value="1"/>
</dbReference>
<evidence type="ECO:0000256" key="7">
    <source>
        <dbReference type="ARBA" id="ARBA00022857"/>
    </source>
</evidence>
<dbReference type="SMART" id="SM01003">
    <property type="entry name" value="AlaDh_PNT_N"/>
    <property type="match status" value="1"/>
</dbReference>
<dbReference type="SUPFAM" id="SSF81469">
    <property type="entry name" value="Bacterial aa3 type cytochrome c oxidase subunit IV"/>
    <property type="match status" value="1"/>
</dbReference>
<comment type="catalytic activity">
    <reaction evidence="12">
        <text>NAD(+) + NADPH + H(+)(in) = NADH + NADP(+) + H(+)(out)</text>
        <dbReference type="Rhea" id="RHEA:47992"/>
        <dbReference type="ChEBI" id="CHEBI:15378"/>
        <dbReference type="ChEBI" id="CHEBI:57540"/>
        <dbReference type="ChEBI" id="CHEBI:57783"/>
        <dbReference type="ChEBI" id="CHEBI:57945"/>
        <dbReference type="ChEBI" id="CHEBI:58349"/>
        <dbReference type="EC" id="7.1.1.1"/>
    </reaction>
</comment>
<keyword evidence="4" id="KW-0997">Cell inner membrane</keyword>
<evidence type="ECO:0000313" key="17">
    <source>
        <dbReference type="Proteomes" id="UP001178507"/>
    </source>
</evidence>
<evidence type="ECO:0000256" key="12">
    <source>
        <dbReference type="ARBA" id="ARBA00048202"/>
    </source>
</evidence>
<dbReference type="Gene3D" id="3.40.50.720">
    <property type="entry name" value="NAD(P)-binding Rossmann-like Domain"/>
    <property type="match status" value="2"/>
</dbReference>
<dbReference type="EMBL" id="CAUJNA010002223">
    <property type="protein sequence ID" value="CAJ1391295.1"/>
    <property type="molecule type" value="Genomic_DNA"/>
</dbReference>
<dbReference type="EC" id="7.1.1.1" evidence="2"/>
<dbReference type="InterPro" id="IPR008143">
    <property type="entry name" value="Ala_DH/PNT_CS2"/>
</dbReference>
<organism evidence="16 17">
    <name type="scientific">Effrenium voratum</name>
    <dbReference type="NCBI Taxonomy" id="2562239"/>
    <lineage>
        <taxon>Eukaryota</taxon>
        <taxon>Sar</taxon>
        <taxon>Alveolata</taxon>
        <taxon>Dinophyceae</taxon>
        <taxon>Suessiales</taxon>
        <taxon>Symbiodiniaceae</taxon>
        <taxon>Effrenium</taxon>
    </lineage>
</organism>
<accession>A0AA36IR25</accession>
<keyword evidence="9 13" id="KW-1133">Transmembrane helix</keyword>
<dbReference type="InterPro" id="IPR036291">
    <property type="entry name" value="NAD(P)-bd_dom_sf"/>
</dbReference>
<keyword evidence="11 13" id="KW-0472">Membrane</keyword>
<evidence type="ECO:0000259" key="14">
    <source>
        <dbReference type="SMART" id="SM01002"/>
    </source>
</evidence>
<dbReference type="NCBIfam" id="TIGR00561">
    <property type="entry name" value="pntA"/>
    <property type="match status" value="1"/>
</dbReference>
<dbReference type="AlphaFoldDB" id="A0AA36IR25"/>
<comment type="subcellular location">
    <subcellularLocation>
        <location evidence="1">Cell inner membrane</location>
        <topology evidence="1">Multi-pass membrane protein</topology>
    </subcellularLocation>
</comment>
<keyword evidence="3" id="KW-1003">Cell membrane</keyword>
<proteinExistence type="predicted"/>
<feature type="domain" description="Alanine dehydrogenase/pyridine nucleotide transhydrogenase NAD(H)-binding" evidence="14">
    <location>
        <begin position="211"/>
        <end position="378"/>
    </location>
</feature>
<evidence type="ECO:0000256" key="2">
    <source>
        <dbReference type="ARBA" id="ARBA00012943"/>
    </source>
</evidence>
<keyword evidence="10" id="KW-0520">NAD</keyword>
<name>A0AA36IR25_9DINO</name>
<evidence type="ECO:0000256" key="6">
    <source>
        <dbReference type="ARBA" id="ARBA00022741"/>
    </source>
</evidence>
<evidence type="ECO:0000256" key="4">
    <source>
        <dbReference type="ARBA" id="ARBA00022519"/>
    </source>
</evidence>
<evidence type="ECO:0000259" key="15">
    <source>
        <dbReference type="SMART" id="SM01003"/>
    </source>
</evidence>
<dbReference type="InterPro" id="IPR024605">
    <property type="entry name" value="NADP_transhyd_a_C"/>
</dbReference>
<comment type="caution">
    <text evidence="16">The sequence shown here is derived from an EMBL/GenBank/DDBJ whole genome shotgun (WGS) entry which is preliminary data.</text>
</comment>
<dbReference type="NCBIfam" id="NF006942">
    <property type="entry name" value="PRK09424.1"/>
    <property type="match status" value="1"/>
</dbReference>
<keyword evidence="5 13" id="KW-0812">Transmembrane</keyword>
<dbReference type="GO" id="GO:0006740">
    <property type="term" value="P:NADPH regeneration"/>
    <property type="evidence" value="ECO:0007669"/>
    <property type="project" value="TreeGrafter"/>
</dbReference>
<keyword evidence="6" id="KW-0547">Nucleotide-binding</keyword>
<evidence type="ECO:0000256" key="1">
    <source>
        <dbReference type="ARBA" id="ARBA00004429"/>
    </source>
</evidence>
<sequence>MGEQTETNHDAGAAMDYPEHEKTFNLFLALTKWGTVATAALLIAMAFGFFAGGGLFGGIIVFVLLMIVSRFESQAGEPRVAASPDTVKRLVKAGHTVTVEKGAGILSRIPDADFEGAGASIVTAAAGSGKADVVLKVRRPTSPELKKYKKGAAVIAVMDPYDAEKALGEMAKAGLSAFAMELMPRITRAQSMDVLSSQANLAGYQAVIEAAAAYDRAMPMMMTAAGTVPAAKVFVMGAGVAGLQAIATARRLGAVVTATDVRPAAKEQVASLGGKFIAVEDEEFKAAETAGGYAKEMSKEYQAKQAELVAEHIAKQDIVITTALIPGRPAPKLVSKKMLDAMKPGSVLVDLAVERGGNVEGAKANETVTTRNDVKVIGIANMPGQVAASASLLYAKNVLAFLETLVDAESGALNINRDDELVAATLLTHDGALVHPRFGGESPMADDSVSRALDALDSAVQGVREAVADAPPAVAAAADAVQTGGVSEFVFLFSIFVLAIFVGYYVVWSVTPALHTPLMSVTNAISSVIVVGALLAVGISESGLATGFGFVALVLASVNIFGGFLVTQRMLAMYKKKDK</sequence>
<dbReference type="InterPro" id="IPR007886">
    <property type="entry name" value="AlaDH/PNT_N"/>
</dbReference>
<dbReference type="GO" id="GO:0016491">
    <property type="term" value="F:oxidoreductase activity"/>
    <property type="evidence" value="ECO:0007669"/>
    <property type="project" value="InterPro"/>
</dbReference>
<evidence type="ECO:0000256" key="10">
    <source>
        <dbReference type="ARBA" id="ARBA00023027"/>
    </source>
</evidence>
<dbReference type="PIRSF" id="PIRSF000203">
    <property type="entry name" value="NADP_transhydrogenase_alpha"/>
    <property type="match status" value="1"/>
</dbReference>
<dbReference type="GO" id="GO:0005886">
    <property type="term" value="C:plasma membrane"/>
    <property type="evidence" value="ECO:0007669"/>
    <property type="project" value="UniProtKB-SubCell"/>
</dbReference>
<dbReference type="InterPro" id="IPR007698">
    <property type="entry name" value="AlaDH/PNT_NAD(H)-bd"/>
</dbReference>
<dbReference type="Pfam" id="PF12769">
    <property type="entry name" value="PNTB_4TM"/>
    <property type="match status" value="1"/>
</dbReference>
<dbReference type="Proteomes" id="UP001178507">
    <property type="component" value="Unassembled WGS sequence"/>
</dbReference>
<feature type="transmembrane region" description="Helical" evidence="13">
    <location>
        <begin position="520"/>
        <end position="539"/>
    </location>
</feature>
<dbReference type="Pfam" id="PF01262">
    <property type="entry name" value="AlaDh_PNT_C"/>
    <property type="match status" value="1"/>
</dbReference>
<reference evidence="16" key="1">
    <citation type="submission" date="2023-08" db="EMBL/GenBank/DDBJ databases">
        <authorList>
            <person name="Chen Y."/>
            <person name="Shah S."/>
            <person name="Dougan E. K."/>
            <person name="Thang M."/>
            <person name="Chan C."/>
        </authorList>
    </citation>
    <scope>NUCLEOTIDE SEQUENCE</scope>
</reference>
<dbReference type="Gene3D" id="1.20.5.160">
    <property type="entry name" value="Bacterial aa3 type cytochrome c oxidase subunit IV"/>
    <property type="match status" value="1"/>
</dbReference>
<dbReference type="InterPro" id="IPR036596">
    <property type="entry name" value="Cyt-C_aa3_sf"/>
</dbReference>
<evidence type="ECO:0000256" key="3">
    <source>
        <dbReference type="ARBA" id="ARBA00022475"/>
    </source>
</evidence>
<feature type="transmembrane region" description="Helical" evidence="13">
    <location>
        <begin position="40"/>
        <end position="68"/>
    </location>
</feature>
<dbReference type="InterPro" id="IPR026255">
    <property type="entry name" value="NADP_transhyd_a"/>
</dbReference>
<dbReference type="Pfam" id="PF05222">
    <property type="entry name" value="AlaDh_PNT_N"/>
    <property type="match status" value="1"/>
</dbReference>
<dbReference type="InterPro" id="IPR012422">
    <property type="entry name" value="Cyt_c_oxidase_su4_bac-aa3"/>
</dbReference>
<dbReference type="SUPFAM" id="SSF52283">
    <property type="entry name" value="Formate/glycerate dehydrogenase catalytic domain-like"/>
    <property type="match status" value="1"/>
</dbReference>
<dbReference type="CDD" id="cd05304">
    <property type="entry name" value="Rubrum_tdh"/>
    <property type="match status" value="1"/>
</dbReference>
<dbReference type="PANTHER" id="PTHR10160">
    <property type="entry name" value="NAD(P) TRANSHYDROGENASE"/>
    <property type="match status" value="1"/>
</dbReference>
<keyword evidence="17" id="KW-1185">Reference proteome</keyword>
<feature type="transmembrane region" description="Helical" evidence="13">
    <location>
        <begin position="545"/>
        <end position="567"/>
    </location>
</feature>
<evidence type="ECO:0000256" key="5">
    <source>
        <dbReference type="ARBA" id="ARBA00022692"/>
    </source>
</evidence>
<dbReference type="SUPFAM" id="SSF51735">
    <property type="entry name" value="NAD(P)-binding Rossmann-fold domains"/>
    <property type="match status" value="1"/>
</dbReference>
<feature type="transmembrane region" description="Helical" evidence="13">
    <location>
        <begin position="489"/>
        <end position="508"/>
    </location>
</feature>
<dbReference type="GO" id="GO:0050661">
    <property type="term" value="F:NADP binding"/>
    <property type="evidence" value="ECO:0007669"/>
    <property type="project" value="TreeGrafter"/>
</dbReference>
<dbReference type="GO" id="GO:0008750">
    <property type="term" value="F:proton-translocating NAD(P)+ transhydrogenase activity"/>
    <property type="evidence" value="ECO:0007669"/>
    <property type="project" value="UniProtKB-EC"/>
</dbReference>
<dbReference type="Pfam" id="PF07835">
    <property type="entry name" value="COX4_pro_2"/>
    <property type="match status" value="1"/>
</dbReference>
<keyword evidence="7" id="KW-0521">NADP</keyword>
<dbReference type="PROSITE" id="PS00837">
    <property type="entry name" value="ALADH_PNT_2"/>
    <property type="match status" value="1"/>
</dbReference>
<dbReference type="FunFam" id="3.40.50.720:FF:000188">
    <property type="entry name" value="NAD(P) transhydrogenase alpha subunit 1"/>
    <property type="match status" value="1"/>
</dbReference>
<keyword evidence="8" id="KW-1278">Translocase</keyword>
<feature type="domain" description="Alanine dehydrogenase/pyridine nucleotide transhydrogenase N-terminal" evidence="15">
    <location>
        <begin position="68"/>
        <end position="202"/>
    </location>
</feature>
<evidence type="ECO:0000256" key="11">
    <source>
        <dbReference type="ARBA" id="ARBA00023136"/>
    </source>
</evidence>